<keyword evidence="4 6" id="KW-0663">Pyridoxal phosphate</keyword>
<feature type="region of interest" description="Disordered" evidence="7">
    <location>
        <begin position="1"/>
        <end position="29"/>
    </location>
</feature>
<evidence type="ECO:0000256" key="7">
    <source>
        <dbReference type="SAM" id="MobiDB-lite"/>
    </source>
</evidence>
<sequence length="532" mass="58794">MAPTIDTKATAVHHDLPTPDPETPVKPRQPYKLSTLCVTVENPSMKDQYGNSSVPIYQNATFKGVGNEYDYTRSGNPTRSHLEHHIAKISSAARAFAVSSGMAALDVILRLLRPGDEIIAGDDLYGGTNRLLTFIRTHVGVTVYRVDTINPNAVIPFIHPTKTAMVLLDKEIKERAPNAIVAVDNTMVSPYLQRPLEHGADIVCDSATKYLSGHHDLMAEDVSSTRQLAPFSLMQICSRWRNVCISTSKLWVCHHIPLYRSKSLSSHRSQRDPFESYINLTHYTRLALFRSKGSPLHVHITILPANPVAAAAGLLFDVSDRWQSAYIAIGSTSPSAAPCLSARQFLKGLRYPILEELTSECDSTGSTEQDEYCLPSFVRSPKLHTLRVVKMRWWPVCDSQSESSNAVLSDVVDGINGDLDHGEVSEGEIERRPLPHLPYSQIRILTGSASLPTLYTLLKFCSNLERVEVEQERFPALALPAPAALDLETAVERVILGASPTSQLHHNYSHIYDWNSTFTTSPTASSDNGFPT</sequence>
<dbReference type="GO" id="GO:0030170">
    <property type="term" value="F:pyridoxal phosphate binding"/>
    <property type="evidence" value="ECO:0007669"/>
    <property type="project" value="InterPro"/>
</dbReference>
<dbReference type="Proteomes" id="UP001142393">
    <property type="component" value="Unassembled WGS sequence"/>
</dbReference>
<dbReference type="Pfam" id="PF01053">
    <property type="entry name" value="Cys_Met_Meta_PP"/>
    <property type="match status" value="1"/>
</dbReference>
<dbReference type="InterPro" id="IPR054542">
    <property type="entry name" value="Cys_met_metab_PP"/>
</dbReference>
<evidence type="ECO:0000313" key="8">
    <source>
        <dbReference type="EMBL" id="KAJ3738546.1"/>
    </source>
</evidence>
<dbReference type="InterPro" id="IPR015424">
    <property type="entry name" value="PyrdxlP-dep_Trfase"/>
</dbReference>
<evidence type="ECO:0000256" key="5">
    <source>
        <dbReference type="ARBA" id="ARBA00023239"/>
    </source>
</evidence>
<dbReference type="PANTHER" id="PTHR11808:SF50">
    <property type="entry name" value="CYSTATHIONINE BETA-LYASE"/>
    <property type="match status" value="1"/>
</dbReference>
<evidence type="ECO:0000313" key="9">
    <source>
        <dbReference type="Proteomes" id="UP001142393"/>
    </source>
</evidence>
<evidence type="ECO:0000256" key="1">
    <source>
        <dbReference type="ARBA" id="ARBA00001933"/>
    </source>
</evidence>
<accession>A0A9W8NPX6</accession>
<dbReference type="InterPro" id="IPR000277">
    <property type="entry name" value="Cys/Met-Metab_PyrdxlP-dep_enz"/>
</dbReference>
<dbReference type="Gene3D" id="3.40.640.10">
    <property type="entry name" value="Type I PLP-dependent aspartate aminotransferase-like (Major domain)"/>
    <property type="match status" value="2"/>
</dbReference>
<dbReference type="GO" id="GO:0005737">
    <property type="term" value="C:cytoplasm"/>
    <property type="evidence" value="ECO:0007669"/>
    <property type="project" value="TreeGrafter"/>
</dbReference>
<comment type="cofactor">
    <cofactor evidence="1 6">
        <name>pyridoxal 5'-phosphate</name>
        <dbReference type="ChEBI" id="CHEBI:597326"/>
    </cofactor>
</comment>
<protein>
    <recommendedName>
        <fullName evidence="2">cysteine-S-conjugate beta-lyase</fullName>
        <ecNumber evidence="2">4.4.1.13</ecNumber>
    </recommendedName>
</protein>
<name>A0A9W8NPX6_9AGAR</name>
<dbReference type="PANTHER" id="PTHR11808">
    <property type="entry name" value="TRANS-SULFURATION ENZYME FAMILY MEMBER"/>
    <property type="match status" value="1"/>
</dbReference>
<dbReference type="EC" id="4.4.1.13" evidence="2"/>
<keyword evidence="3" id="KW-0028">Amino-acid biosynthesis</keyword>
<dbReference type="PROSITE" id="PS00868">
    <property type="entry name" value="CYS_MET_METAB_PP"/>
    <property type="match status" value="1"/>
</dbReference>
<dbReference type="GO" id="GO:0008652">
    <property type="term" value="P:amino acid biosynthetic process"/>
    <property type="evidence" value="ECO:0007669"/>
    <property type="project" value="UniProtKB-KW"/>
</dbReference>
<evidence type="ECO:0000256" key="2">
    <source>
        <dbReference type="ARBA" id="ARBA00012224"/>
    </source>
</evidence>
<dbReference type="InterPro" id="IPR015421">
    <property type="entry name" value="PyrdxlP-dep_Trfase_major"/>
</dbReference>
<comment type="caution">
    <text evidence="8">The sequence shown here is derived from an EMBL/GenBank/DDBJ whole genome shotgun (WGS) entry which is preliminary data.</text>
</comment>
<evidence type="ECO:0000256" key="4">
    <source>
        <dbReference type="ARBA" id="ARBA00022898"/>
    </source>
</evidence>
<keyword evidence="9" id="KW-1185">Reference proteome</keyword>
<keyword evidence="5" id="KW-0456">Lyase</keyword>
<reference evidence="8 9" key="1">
    <citation type="journal article" date="2023" name="Proc. Natl. Acad. Sci. U.S.A.">
        <title>A global phylogenomic analysis of the shiitake genus Lentinula.</title>
        <authorList>
            <person name="Sierra-Patev S."/>
            <person name="Min B."/>
            <person name="Naranjo-Ortiz M."/>
            <person name="Looney B."/>
            <person name="Konkel Z."/>
            <person name="Slot J.C."/>
            <person name="Sakamoto Y."/>
            <person name="Steenwyk J.L."/>
            <person name="Rokas A."/>
            <person name="Carro J."/>
            <person name="Camarero S."/>
            <person name="Ferreira P."/>
            <person name="Molpeceres G."/>
            <person name="Ruiz-Duenas F.J."/>
            <person name="Serrano A."/>
            <person name="Henrissat B."/>
            <person name="Drula E."/>
            <person name="Hughes K.W."/>
            <person name="Mata J.L."/>
            <person name="Ishikawa N.K."/>
            <person name="Vargas-Isla R."/>
            <person name="Ushijima S."/>
            <person name="Smith C.A."/>
            <person name="Donoghue J."/>
            <person name="Ahrendt S."/>
            <person name="Andreopoulos W."/>
            <person name="He G."/>
            <person name="LaButti K."/>
            <person name="Lipzen A."/>
            <person name="Ng V."/>
            <person name="Riley R."/>
            <person name="Sandor L."/>
            <person name="Barry K."/>
            <person name="Martinez A.T."/>
            <person name="Xiao Y."/>
            <person name="Gibbons J.G."/>
            <person name="Terashima K."/>
            <person name="Grigoriev I.V."/>
            <person name="Hibbett D."/>
        </authorList>
    </citation>
    <scope>NUCLEOTIDE SEQUENCE [LARGE SCALE GENOMIC DNA]</scope>
    <source>
        <strain evidence="8 9">TFB7810</strain>
    </source>
</reference>
<evidence type="ECO:0000256" key="6">
    <source>
        <dbReference type="RuleBase" id="RU362118"/>
    </source>
</evidence>
<evidence type="ECO:0000256" key="3">
    <source>
        <dbReference type="ARBA" id="ARBA00022605"/>
    </source>
</evidence>
<dbReference type="AlphaFoldDB" id="A0A9W8NPX6"/>
<dbReference type="SUPFAM" id="SSF53383">
    <property type="entry name" value="PLP-dependent transferases"/>
    <property type="match status" value="1"/>
</dbReference>
<comment type="similarity">
    <text evidence="6">Belongs to the trans-sulfuration enzymes family.</text>
</comment>
<dbReference type="GO" id="GO:0019346">
    <property type="term" value="P:transsulfuration"/>
    <property type="evidence" value="ECO:0007669"/>
    <property type="project" value="InterPro"/>
</dbReference>
<proteinExistence type="inferred from homology"/>
<dbReference type="GO" id="GO:0047804">
    <property type="term" value="F:cysteine-S-conjugate beta-lyase activity"/>
    <property type="evidence" value="ECO:0007669"/>
    <property type="project" value="UniProtKB-EC"/>
</dbReference>
<organism evidence="8 9">
    <name type="scientific">Lentinula detonsa</name>
    <dbReference type="NCBI Taxonomy" id="2804962"/>
    <lineage>
        <taxon>Eukaryota</taxon>
        <taxon>Fungi</taxon>
        <taxon>Dikarya</taxon>
        <taxon>Basidiomycota</taxon>
        <taxon>Agaricomycotina</taxon>
        <taxon>Agaricomycetes</taxon>
        <taxon>Agaricomycetidae</taxon>
        <taxon>Agaricales</taxon>
        <taxon>Marasmiineae</taxon>
        <taxon>Omphalotaceae</taxon>
        <taxon>Lentinula</taxon>
    </lineage>
</organism>
<dbReference type="EMBL" id="JANVFU010000027">
    <property type="protein sequence ID" value="KAJ3738546.1"/>
    <property type="molecule type" value="Genomic_DNA"/>
</dbReference>
<gene>
    <name evidence="8" type="ORF">DFH05DRAFT_1598014</name>
</gene>